<dbReference type="GO" id="GO:0004672">
    <property type="term" value="F:protein kinase activity"/>
    <property type="evidence" value="ECO:0007669"/>
    <property type="project" value="InterPro"/>
</dbReference>
<dbReference type="Proteomes" id="UP000199205">
    <property type="component" value="Unassembled WGS sequence"/>
</dbReference>
<evidence type="ECO:0000313" key="3">
    <source>
        <dbReference type="EMBL" id="MBB6489244.1"/>
    </source>
</evidence>
<evidence type="ECO:0000313" key="4">
    <source>
        <dbReference type="EMBL" id="SCB51504.1"/>
    </source>
</evidence>
<proteinExistence type="predicted"/>
<dbReference type="RefSeq" id="WP_004122931.1">
    <property type="nucleotide sequence ID" value="NZ_FMAF01000040.1"/>
</dbReference>
<evidence type="ECO:0000259" key="2">
    <source>
        <dbReference type="PROSITE" id="PS50011"/>
    </source>
</evidence>
<keyword evidence="1" id="KW-0175">Coiled coil</keyword>
<gene>
    <name evidence="4" type="ORF">GA0061101_14024</name>
    <name evidence="3" type="ORF">GGD46_006571</name>
</gene>
<reference evidence="4 5" key="1">
    <citation type="submission" date="2016-08" db="EMBL/GenBank/DDBJ databases">
        <authorList>
            <person name="Seilhamer J.J."/>
        </authorList>
    </citation>
    <scope>NUCLEOTIDE SEQUENCE [LARGE SCALE GENOMIC DNA]</scope>
    <source>
        <strain evidence="4 5">P1-7</strain>
    </source>
</reference>
<dbReference type="Proteomes" id="UP000565576">
    <property type="component" value="Unassembled WGS sequence"/>
</dbReference>
<organism evidence="4 5">
    <name type="scientific">Rhizobium lusitanum</name>
    <dbReference type="NCBI Taxonomy" id="293958"/>
    <lineage>
        <taxon>Bacteria</taxon>
        <taxon>Pseudomonadati</taxon>
        <taxon>Pseudomonadota</taxon>
        <taxon>Alphaproteobacteria</taxon>
        <taxon>Hyphomicrobiales</taxon>
        <taxon>Rhizobiaceae</taxon>
        <taxon>Rhizobium/Agrobacterium group</taxon>
        <taxon>Rhizobium</taxon>
    </lineage>
</organism>
<dbReference type="EMBL" id="JACHBG010000034">
    <property type="protein sequence ID" value="MBB6489244.1"/>
    <property type="molecule type" value="Genomic_DNA"/>
</dbReference>
<keyword evidence="4" id="KW-0808">Transferase</keyword>
<dbReference type="EMBL" id="FMAF01000040">
    <property type="protein sequence ID" value="SCB51504.1"/>
    <property type="molecule type" value="Genomic_DNA"/>
</dbReference>
<evidence type="ECO:0000313" key="5">
    <source>
        <dbReference type="Proteomes" id="UP000199205"/>
    </source>
</evidence>
<dbReference type="InterPro" id="IPR011009">
    <property type="entry name" value="Kinase-like_dom_sf"/>
</dbReference>
<sequence length="635" mass="69236">MSTIVFGSDGRKLTLGGMLGKGGEGAVYHVHEAGDLAVKIYNPGRAFERKAKILAMTSAALHKTTDIVAFPIDTVSDKSGMFMGFSMKKVAGFKNIHELYGPGSRRTEFPSADARFLVRSAFNLANAFAAIHSTGCVVGDVNHSGILVSNQAMVTLIDSDSFQFNKGPEVYRCTVGVPDYTPPELRGADFEKVVRMANHDNFGLAVLIFQLLFLGRHPFAGKHLGLGDIDIPTAVGDHRFAYSARRAETRMEPPPLTPALGDFGKEVSDAFESAFGKSGDLPGGRPNATSWVQILGKLEKGLLECSADKSHAYFRSSSCPWCRLEKSMGRSLFAAKISSTVSTLNIGDLIALINRPAPPNQPPAPESIIAVPSLTRSPVAVSFSRGKQLAFFASVAGLLIGIFLANQLNGFWGAALVIASITMMIRSRRPAEEFRVELQAATAAWEEKKKIWEEHAGPAVFLKRKSHYLSLASAHGKLPEQERERLAELERKKRDLQFRSHMQGHLISRAKIAGIGQSRTVTLSSFGFDSAWDVKTRSVLAVPGIGPKKADALASWSSSVEKKFVFNSHIATDPQAINEVKTDIARQRADLEGELRRAPDELKELLDTASELRRNPPPQLVEAYVRLKQVQMDIG</sequence>
<dbReference type="InterPro" id="IPR000719">
    <property type="entry name" value="Prot_kinase_dom"/>
</dbReference>
<keyword evidence="4" id="KW-0418">Kinase</keyword>
<feature type="domain" description="Protein kinase" evidence="2">
    <location>
        <begin position="13"/>
        <end position="314"/>
    </location>
</feature>
<accession>A0A1C3XHQ6</accession>
<protein>
    <submittedName>
        <fullName evidence="3">DNA-binding helix-hairpin-helix protein with protein kinase domain</fullName>
    </submittedName>
    <submittedName>
        <fullName evidence="4">Protein kinase and helix-hairpin-helix DNA-binding domain-containing protein</fullName>
    </submittedName>
</protein>
<dbReference type="Pfam" id="PF00069">
    <property type="entry name" value="Pkinase"/>
    <property type="match status" value="1"/>
</dbReference>
<reference evidence="3 6" key="2">
    <citation type="submission" date="2020-08" db="EMBL/GenBank/DDBJ databases">
        <title>Genomic Encyclopedia of Type Strains, Phase IV (KMG-V): Genome sequencing to study the core and pangenomes of soil and plant-associated prokaryotes.</title>
        <authorList>
            <person name="Whitman W."/>
        </authorList>
    </citation>
    <scope>NUCLEOTIDE SEQUENCE [LARGE SCALE GENOMIC DNA]</scope>
    <source>
        <strain evidence="3 6">SEMIA 4060</strain>
    </source>
</reference>
<dbReference type="SMART" id="SM00220">
    <property type="entry name" value="S_TKc"/>
    <property type="match status" value="1"/>
</dbReference>
<dbReference type="SUPFAM" id="SSF56112">
    <property type="entry name" value="Protein kinase-like (PK-like)"/>
    <property type="match status" value="1"/>
</dbReference>
<dbReference type="PROSITE" id="PS50011">
    <property type="entry name" value="PROTEIN_KINASE_DOM"/>
    <property type="match status" value="1"/>
</dbReference>
<evidence type="ECO:0000313" key="6">
    <source>
        <dbReference type="Proteomes" id="UP000565576"/>
    </source>
</evidence>
<dbReference type="OrthoDB" id="9805504at2"/>
<dbReference type="Gene3D" id="1.10.510.10">
    <property type="entry name" value="Transferase(Phosphotransferase) domain 1"/>
    <property type="match status" value="1"/>
</dbReference>
<keyword evidence="4" id="KW-0238">DNA-binding</keyword>
<feature type="coiled-coil region" evidence="1">
    <location>
        <begin position="588"/>
        <end position="615"/>
    </location>
</feature>
<dbReference type="GO" id="GO:0005524">
    <property type="term" value="F:ATP binding"/>
    <property type="evidence" value="ECO:0007669"/>
    <property type="project" value="InterPro"/>
</dbReference>
<evidence type="ECO:0000256" key="1">
    <source>
        <dbReference type="SAM" id="Coils"/>
    </source>
</evidence>
<name>A0A1C3XHQ6_9HYPH</name>
<dbReference type="AlphaFoldDB" id="A0A1C3XHQ6"/>
<dbReference type="GO" id="GO:0003677">
    <property type="term" value="F:DNA binding"/>
    <property type="evidence" value="ECO:0007669"/>
    <property type="project" value="UniProtKB-KW"/>
</dbReference>